<dbReference type="PROSITE" id="PS50221">
    <property type="entry name" value="GAIN_B"/>
    <property type="match status" value="1"/>
</dbReference>
<feature type="transmembrane region" description="Helical" evidence="8">
    <location>
        <begin position="368"/>
        <end position="392"/>
    </location>
</feature>
<comment type="subcellular location">
    <subcellularLocation>
        <location evidence="1">Membrane</location>
        <topology evidence="1">Multi-pass membrane protein</topology>
    </subcellularLocation>
</comment>
<dbReference type="Gene3D" id="2.60.220.50">
    <property type="match status" value="1"/>
</dbReference>
<dbReference type="Pfam" id="PF00002">
    <property type="entry name" value="7tm_2"/>
    <property type="match status" value="1"/>
</dbReference>
<dbReference type="Pfam" id="PF01825">
    <property type="entry name" value="GPS"/>
    <property type="match status" value="1"/>
</dbReference>
<evidence type="ECO:0000256" key="8">
    <source>
        <dbReference type="SAM" id="Phobius"/>
    </source>
</evidence>
<keyword evidence="3 8" id="KW-0812">Transmembrane</keyword>
<evidence type="ECO:0000256" key="7">
    <source>
        <dbReference type="ARBA" id="ARBA00023180"/>
    </source>
</evidence>
<dbReference type="AlphaFoldDB" id="A0A3Q2DUM7"/>
<dbReference type="SUPFAM" id="SSF81321">
    <property type="entry name" value="Family A G protein-coupled receptor-like"/>
    <property type="match status" value="1"/>
</dbReference>
<dbReference type="InterPro" id="IPR017981">
    <property type="entry name" value="GPCR_2-like_7TM"/>
</dbReference>
<evidence type="ECO:0000259" key="9">
    <source>
        <dbReference type="PROSITE" id="PS50221"/>
    </source>
</evidence>
<organism evidence="11 12">
    <name type="scientific">Cyprinodon variegatus</name>
    <name type="common">Sheepshead minnow</name>
    <dbReference type="NCBI Taxonomy" id="28743"/>
    <lineage>
        <taxon>Eukaryota</taxon>
        <taxon>Metazoa</taxon>
        <taxon>Chordata</taxon>
        <taxon>Craniata</taxon>
        <taxon>Vertebrata</taxon>
        <taxon>Euteleostomi</taxon>
        <taxon>Actinopterygii</taxon>
        <taxon>Neopterygii</taxon>
        <taxon>Teleostei</taxon>
        <taxon>Neoteleostei</taxon>
        <taxon>Acanthomorphata</taxon>
        <taxon>Ovalentaria</taxon>
        <taxon>Atherinomorphae</taxon>
        <taxon>Cyprinodontiformes</taxon>
        <taxon>Cyprinodontidae</taxon>
        <taxon>Cyprinodon</taxon>
    </lineage>
</organism>
<dbReference type="Ensembl" id="ENSCVAT00000006364.1">
    <property type="protein sequence ID" value="ENSCVAP00000023586.1"/>
    <property type="gene ID" value="ENSCVAG00000007033.1"/>
</dbReference>
<evidence type="ECO:0000259" key="10">
    <source>
        <dbReference type="PROSITE" id="PS50261"/>
    </source>
</evidence>
<evidence type="ECO:0000256" key="2">
    <source>
        <dbReference type="ARBA" id="ARBA00007343"/>
    </source>
</evidence>
<evidence type="ECO:0000313" key="11">
    <source>
        <dbReference type="Ensembl" id="ENSCVAP00000023586.1"/>
    </source>
</evidence>
<dbReference type="InterPro" id="IPR046338">
    <property type="entry name" value="GAIN_dom_sf"/>
</dbReference>
<dbReference type="PANTHER" id="PTHR45813:SF2">
    <property type="entry name" value="ADHESION G-PROTEIN COUPLED RECEPTOR F3"/>
    <property type="match status" value="1"/>
</dbReference>
<dbReference type="InterPro" id="IPR000832">
    <property type="entry name" value="GPCR_2_secretin-like"/>
</dbReference>
<evidence type="ECO:0000256" key="4">
    <source>
        <dbReference type="ARBA" id="ARBA00022989"/>
    </source>
</evidence>
<keyword evidence="5 8" id="KW-0472">Membrane</keyword>
<dbReference type="GO" id="GO:0007166">
    <property type="term" value="P:cell surface receptor signaling pathway"/>
    <property type="evidence" value="ECO:0007669"/>
    <property type="project" value="InterPro"/>
</dbReference>
<dbReference type="GO" id="GO:0016020">
    <property type="term" value="C:membrane"/>
    <property type="evidence" value="ECO:0007669"/>
    <property type="project" value="UniProtKB-SubCell"/>
</dbReference>
<dbReference type="InterPro" id="IPR057244">
    <property type="entry name" value="GAIN_B"/>
</dbReference>
<dbReference type="Gene3D" id="1.20.1070.10">
    <property type="entry name" value="Rhodopsin 7-helix transmembrane proteins"/>
    <property type="match status" value="1"/>
</dbReference>
<keyword evidence="7" id="KW-0325">Glycoprotein</keyword>
<evidence type="ECO:0000256" key="1">
    <source>
        <dbReference type="ARBA" id="ARBA00004141"/>
    </source>
</evidence>
<dbReference type="InterPro" id="IPR051587">
    <property type="entry name" value="Adhesion_GPCR"/>
</dbReference>
<reference evidence="11" key="2">
    <citation type="submission" date="2025-09" db="UniProtKB">
        <authorList>
            <consortium name="Ensembl"/>
        </authorList>
    </citation>
    <scope>IDENTIFICATION</scope>
</reference>
<feature type="transmembrane region" description="Helical" evidence="8">
    <location>
        <begin position="417"/>
        <end position="442"/>
    </location>
</feature>
<evidence type="ECO:0000256" key="3">
    <source>
        <dbReference type="ARBA" id="ARBA00022692"/>
    </source>
</evidence>
<proteinExistence type="inferred from homology"/>
<dbReference type="GO" id="GO:0004930">
    <property type="term" value="F:G protein-coupled receptor activity"/>
    <property type="evidence" value="ECO:0007669"/>
    <property type="project" value="InterPro"/>
</dbReference>
<dbReference type="Proteomes" id="UP000265020">
    <property type="component" value="Unassembled WGS sequence"/>
</dbReference>
<feature type="transmembrane region" description="Helical" evidence="8">
    <location>
        <begin position="462"/>
        <end position="486"/>
    </location>
</feature>
<evidence type="ECO:0000256" key="5">
    <source>
        <dbReference type="ARBA" id="ARBA00023136"/>
    </source>
</evidence>
<protein>
    <submittedName>
        <fullName evidence="11">Adhesion G protein-coupled receptor F3b</fullName>
    </submittedName>
</protein>
<keyword evidence="12" id="KW-1185">Reference proteome</keyword>
<keyword evidence="6" id="KW-1015">Disulfide bond</keyword>
<evidence type="ECO:0000313" key="12">
    <source>
        <dbReference type="Proteomes" id="UP000265020"/>
    </source>
</evidence>
<evidence type="ECO:0000256" key="6">
    <source>
        <dbReference type="ARBA" id="ARBA00023157"/>
    </source>
</evidence>
<accession>A0A3Q2DUM7</accession>
<comment type="similarity">
    <text evidence="2">Belongs to the G-protein coupled receptor 2 family. Adhesion G-protein coupled receptor (ADGR) subfamily.</text>
</comment>
<feature type="transmembrane region" description="Helical" evidence="8">
    <location>
        <begin position="260"/>
        <end position="287"/>
    </location>
</feature>
<feature type="transmembrane region" description="Helical" evidence="8">
    <location>
        <begin position="338"/>
        <end position="361"/>
    </location>
</feature>
<dbReference type="FunFam" id="1.20.1070.10:FF:000058">
    <property type="entry name" value="Adhesion G protein-coupled receptor F5"/>
    <property type="match status" value="1"/>
</dbReference>
<reference evidence="11" key="1">
    <citation type="submission" date="2025-08" db="UniProtKB">
        <authorList>
            <consortium name="Ensembl"/>
        </authorList>
    </citation>
    <scope>IDENTIFICATION</scope>
</reference>
<dbReference type="GeneTree" id="ENSGT00940000154603"/>
<keyword evidence="4 8" id="KW-1133">Transmembrane helix</keyword>
<dbReference type="InterPro" id="IPR000203">
    <property type="entry name" value="GPS"/>
</dbReference>
<name>A0A3Q2DUM7_CYPVA</name>
<dbReference type="GO" id="GO:0007189">
    <property type="term" value="P:adenylate cyclase-activating G protein-coupled receptor signaling pathway"/>
    <property type="evidence" value="ECO:0007669"/>
    <property type="project" value="TreeGrafter"/>
</dbReference>
<dbReference type="PANTHER" id="PTHR45813">
    <property type="entry name" value="IG-LIKE DOMAIN-CONTAINING PROTEIN"/>
    <property type="match status" value="1"/>
</dbReference>
<dbReference type="SMART" id="SM00303">
    <property type="entry name" value="GPS"/>
    <property type="match status" value="1"/>
</dbReference>
<sequence length="575" mass="64301">MCFVFVFSCSCTFCTYFASLFLFFLCRTFGMDSELLQSTVSFYAIVKHNKYNSTCDHTLSFVVFLRTTFQDVVEAASNMVNASWDSLPEENILEMSSQYLTNVEGLVKEIKINNSEGLNSSNLELRFCSSDDCSISIFGVGVNMNKTNGTVKTMAVKNLMNKLKSREFPKKNHSSLVLSATLVDSNDSDINIQIFFPDEQPSATERICVFWDNDAKDWSSEGCVANITDDNQTLCICNHLTAFSVLMAKSANVSSESLEMITYIGLGVSIFSLLIFLFVESLVWSAVTKSNLSHFRHTAVVNIAVFRLLADCSFLASIEPDSLSEDMCLGLTVCKHLFYLAMFCWMLCLSVMLVHQLIFVFSPVRKRVFMYLSSIVGYVLPMALVASSYVYYRYTEQEYFDKKSCWLRYDRLLEGSIHAFLLPVGTIVLSNLFSMVVVIVTLVKTSVPDSSKADDKDTAKSILKVVVFLTPVFGVTWIFGFVFLILDYDNPLHTPVNYIFTILNSFQLVRSSSAWLCVSWMGPPLTTAFCMSASVSLNPSRPQQMAAHTDPVSTGGLFLLKGSFSSPLLLQACLV</sequence>
<dbReference type="OMA" id="EWMVWSA"/>
<feature type="domain" description="G-protein coupled receptors family 2 profile 2" evidence="10">
    <location>
        <begin position="258"/>
        <end position="519"/>
    </location>
</feature>
<dbReference type="PROSITE" id="PS50261">
    <property type="entry name" value="G_PROTEIN_RECEP_F2_4"/>
    <property type="match status" value="1"/>
</dbReference>
<feature type="domain" description="GAIN-B" evidence="9">
    <location>
        <begin position="114"/>
        <end position="253"/>
    </location>
</feature>